<reference evidence="1" key="1">
    <citation type="journal article" date="2021" name="Open Biol.">
        <title>Shared evolutionary footprints suggest mitochondrial oxidative damage underlies multiple complex I losses in fungi.</title>
        <authorList>
            <person name="Schikora-Tamarit M.A."/>
            <person name="Marcet-Houben M."/>
            <person name="Nosek J."/>
            <person name="Gabaldon T."/>
        </authorList>
    </citation>
    <scope>NUCLEOTIDE SEQUENCE</scope>
    <source>
        <strain evidence="1">CBS2887</strain>
    </source>
</reference>
<feature type="non-terminal residue" evidence="1">
    <location>
        <position position="132"/>
    </location>
</feature>
<reference evidence="1" key="2">
    <citation type="submission" date="2021-01" db="EMBL/GenBank/DDBJ databases">
        <authorList>
            <person name="Schikora-Tamarit M.A."/>
        </authorList>
    </citation>
    <scope>NUCLEOTIDE SEQUENCE</scope>
    <source>
        <strain evidence="1">CBS2887</strain>
    </source>
</reference>
<sequence length="132" mass="15068">KLGFKDTDTVSGFIIRHITMFCNNELDVGSQRVAIKNLLNVCITHPRYFMSERILGVMDSVFETNDLDLQDIVINTLSTFLELQDREALLKNGLDFKDSKTTKLNVKVFHGESAEYVNDGICSSLVQRYLHH</sequence>
<dbReference type="OrthoDB" id="418242at2759"/>
<proteinExistence type="predicted"/>
<accession>A0A9P8PYD6</accession>
<protein>
    <submittedName>
        <fullName evidence="1">Uncharacterized protein</fullName>
    </submittedName>
</protein>
<dbReference type="EMBL" id="JAEUBG010004910">
    <property type="protein sequence ID" value="KAH3679514.1"/>
    <property type="molecule type" value="Genomic_DNA"/>
</dbReference>
<keyword evidence="2" id="KW-1185">Reference proteome</keyword>
<evidence type="ECO:0000313" key="1">
    <source>
        <dbReference type="EMBL" id="KAH3679514.1"/>
    </source>
</evidence>
<dbReference type="AlphaFoldDB" id="A0A9P8PYD6"/>
<evidence type="ECO:0000313" key="2">
    <source>
        <dbReference type="Proteomes" id="UP000774326"/>
    </source>
</evidence>
<feature type="non-terminal residue" evidence="1">
    <location>
        <position position="1"/>
    </location>
</feature>
<comment type="caution">
    <text evidence="1">The sequence shown here is derived from an EMBL/GenBank/DDBJ whole genome shotgun (WGS) entry which is preliminary data.</text>
</comment>
<name>A0A9P8PYD6_WICPI</name>
<gene>
    <name evidence="1" type="ORF">WICPIJ_008605</name>
</gene>
<dbReference type="Proteomes" id="UP000774326">
    <property type="component" value="Unassembled WGS sequence"/>
</dbReference>
<organism evidence="1 2">
    <name type="scientific">Wickerhamomyces pijperi</name>
    <name type="common">Yeast</name>
    <name type="synonym">Pichia pijperi</name>
    <dbReference type="NCBI Taxonomy" id="599730"/>
    <lineage>
        <taxon>Eukaryota</taxon>
        <taxon>Fungi</taxon>
        <taxon>Dikarya</taxon>
        <taxon>Ascomycota</taxon>
        <taxon>Saccharomycotina</taxon>
        <taxon>Saccharomycetes</taxon>
        <taxon>Phaffomycetales</taxon>
        <taxon>Wickerhamomycetaceae</taxon>
        <taxon>Wickerhamomyces</taxon>
    </lineage>
</organism>